<evidence type="ECO:0000259" key="2">
    <source>
        <dbReference type="Pfam" id="PF20622"/>
    </source>
</evidence>
<dbReference type="InterPro" id="IPR013783">
    <property type="entry name" value="Ig-like_fold"/>
</dbReference>
<dbReference type="Pfam" id="PF20622">
    <property type="entry name" value="Big_15"/>
    <property type="match status" value="1"/>
</dbReference>
<reference evidence="3 4" key="1">
    <citation type="submission" date="2017-09" db="EMBL/GenBank/DDBJ databases">
        <title>Large-scale bioinformatics analysis of Bacillus genomes uncovers conserved roles of natural products in bacterial physiology.</title>
        <authorList>
            <consortium name="Agbiome Team Llc"/>
            <person name="Bleich R.M."/>
            <person name="Grubbs K.J."/>
            <person name="Santa Maria K.C."/>
            <person name="Allen S.E."/>
            <person name="Farag S."/>
            <person name="Shank E.A."/>
            <person name="Bowers A."/>
        </authorList>
    </citation>
    <scope>NUCLEOTIDE SEQUENCE [LARGE SCALE GENOMIC DNA]</scope>
    <source>
        <strain evidence="3 4">AFS029792</strain>
    </source>
</reference>
<dbReference type="Proteomes" id="UP000225135">
    <property type="component" value="Unassembled WGS sequence"/>
</dbReference>
<accession>A0A9X7HJN0</accession>
<dbReference type="AlphaFoldDB" id="A0A9X7HJN0"/>
<comment type="caution">
    <text evidence="3">The sequence shown here is derived from an EMBL/GenBank/DDBJ whole genome shotgun (WGS) entry which is preliminary data.</text>
</comment>
<evidence type="ECO:0000313" key="4">
    <source>
        <dbReference type="Proteomes" id="UP000225135"/>
    </source>
</evidence>
<name>A0A9X7HJN0_BACCE</name>
<proteinExistence type="predicted"/>
<organism evidence="3 4">
    <name type="scientific">Bacillus cereus</name>
    <dbReference type="NCBI Taxonomy" id="1396"/>
    <lineage>
        <taxon>Bacteria</taxon>
        <taxon>Bacillati</taxon>
        <taxon>Bacillota</taxon>
        <taxon>Bacilli</taxon>
        <taxon>Bacillales</taxon>
        <taxon>Bacillaceae</taxon>
        <taxon>Bacillus</taxon>
        <taxon>Bacillus cereus group</taxon>
    </lineage>
</organism>
<dbReference type="Gene3D" id="2.60.40.10">
    <property type="entry name" value="Immunoglobulins"/>
    <property type="match status" value="3"/>
</dbReference>
<dbReference type="Pfam" id="PF17936">
    <property type="entry name" value="Big_6"/>
    <property type="match status" value="2"/>
</dbReference>
<dbReference type="InterPro" id="IPR041498">
    <property type="entry name" value="Big_6"/>
</dbReference>
<gene>
    <name evidence="3" type="ORF">COI69_30435</name>
</gene>
<dbReference type="EMBL" id="NUUR01000134">
    <property type="protein sequence ID" value="PHG74211.1"/>
    <property type="molecule type" value="Genomic_DNA"/>
</dbReference>
<evidence type="ECO:0000313" key="3">
    <source>
        <dbReference type="EMBL" id="PHG74211.1"/>
    </source>
</evidence>
<feature type="domain" description="Bacterial Ig" evidence="1">
    <location>
        <begin position="91"/>
        <end position="164"/>
    </location>
</feature>
<sequence length="415" mass="43711">VPTAPEVNEVADVDTTVTGTAKAGSTVSIKVGNQEIGQGQADENGSYNISIPKQPAGTKLSVTASNSAGTSQATEVTVQQKLEAPTINPYYPTEAFARGTAPGASRVGVYIDGNLVRTATVNPNGSYEIYTGDIVSLRTIGNTFEIAAIDANGNESERTKQTVQAKLEAPTVQAYFVSDEAVTGRANGSKVNLYLNDAVVSSATVNDDGTYSIDTSGIADMQVVGTSFHVSTVYQDGTEGPKTLSTVRQRLEAPTINPYYPTEAFARGTAPAGASRVAIYVDGNLIRTTTVNADGSYSIYTGDVESLRTAGNTFEIAAIDADGQVGKKATGIVTERMDSNVFILGTDQFVTGTISSSVTKVKIVVDGQVLRQTATIDGTYKIYAEDLITDTSQKIEIVGYNDQNTELSRTIVQVK</sequence>
<dbReference type="NCBIfam" id="NF033510">
    <property type="entry name" value="Ca_tandemer"/>
    <property type="match status" value="1"/>
</dbReference>
<feature type="domain" description="Bacterial Ig" evidence="2">
    <location>
        <begin position="339"/>
        <end position="415"/>
    </location>
</feature>
<evidence type="ECO:0000259" key="1">
    <source>
        <dbReference type="Pfam" id="PF17936"/>
    </source>
</evidence>
<dbReference type="RefSeq" id="WP_099004364.1">
    <property type="nucleotide sequence ID" value="NZ_NUUR01000134.1"/>
</dbReference>
<feature type="domain" description="Bacterial Ig" evidence="1">
    <location>
        <begin position="2"/>
        <end position="79"/>
    </location>
</feature>
<feature type="non-terminal residue" evidence="3">
    <location>
        <position position="1"/>
    </location>
</feature>
<protein>
    <submittedName>
        <fullName evidence="3">Uncharacterized protein</fullName>
    </submittedName>
</protein>
<dbReference type="InterPro" id="IPR046746">
    <property type="entry name" value="Big_15"/>
</dbReference>